<reference evidence="4" key="1">
    <citation type="submission" date="2023-07" db="EMBL/GenBank/DDBJ databases">
        <title>30 novel species of actinomycetes from the DSMZ collection.</title>
        <authorList>
            <person name="Nouioui I."/>
        </authorList>
    </citation>
    <scope>NUCLEOTIDE SEQUENCE [LARGE SCALE GENOMIC DNA]</scope>
    <source>
        <strain evidence="4">DSM 44917</strain>
    </source>
</reference>
<feature type="compositionally biased region" description="Low complexity" evidence="1">
    <location>
        <begin position="20"/>
        <end position="49"/>
    </location>
</feature>
<comment type="caution">
    <text evidence="3">The sequence shown here is derived from an EMBL/GenBank/DDBJ whole genome shotgun (WGS) entry which is preliminary data.</text>
</comment>
<dbReference type="EMBL" id="JAVREN010000014">
    <property type="protein sequence ID" value="MDT0307710.1"/>
    <property type="molecule type" value="Genomic_DNA"/>
</dbReference>
<feature type="region of interest" description="Disordered" evidence="1">
    <location>
        <begin position="1"/>
        <end position="170"/>
    </location>
</feature>
<feature type="compositionally biased region" description="Pro residues" evidence="1">
    <location>
        <begin position="121"/>
        <end position="130"/>
    </location>
</feature>
<keyword evidence="2" id="KW-1133">Transmembrane helix</keyword>
<dbReference type="Proteomes" id="UP001183388">
    <property type="component" value="Unassembled WGS sequence"/>
</dbReference>
<keyword evidence="2" id="KW-0472">Membrane</keyword>
<gene>
    <name evidence="3" type="ORF">RM780_12150</name>
</gene>
<organism evidence="3 4">
    <name type="scientific">Streptomyces boetiae</name>
    <dbReference type="NCBI Taxonomy" id="3075541"/>
    <lineage>
        <taxon>Bacteria</taxon>
        <taxon>Bacillati</taxon>
        <taxon>Actinomycetota</taxon>
        <taxon>Actinomycetes</taxon>
        <taxon>Kitasatosporales</taxon>
        <taxon>Streptomycetaceae</taxon>
        <taxon>Streptomyces</taxon>
    </lineage>
</organism>
<accession>A0ABU2L890</accession>
<keyword evidence="2" id="KW-0812">Transmembrane</keyword>
<protein>
    <recommendedName>
        <fullName evidence="5">Peptidoglycan binding domain-containing protein</fullName>
    </recommendedName>
</protein>
<feature type="transmembrane region" description="Helical" evidence="2">
    <location>
        <begin position="175"/>
        <end position="196"/>
    </location>
</feature>
<keyword evidence="4" id="KW-1185">Reference proteome</keyword>
<evidence type="ECO:0000256" key="2">
    <source>
        <dbReference type="SAM" id="Phobius"/>
    </source>
</evidence>
<evidence type="ECO:0008006" key="5">
    <source>
        <dbReference type="Google" id="ProtNLM"/>
    </source>
</evidence>
<feature type="compositionally biased region" description="Basic and acidic residues" evidence="1">
    <location>
        <begin position="134"/>
        <end position="160"/>
    </location>
</feature>
<evidence type="ECO:0000256" key="1">
    <source>
        <dbReference type="SAM" id="MobiDB-lite"/>
    </source>
</evidence>
<dbReference type="RefSeq" id="WP_311630662.1">
    <property type="nucleotide sequence ID" value="NZ_JAVREN010000014.1"/>
</dbReference>
<evidence type="ECO:0000313" key="4">
    <source>
        <dbReference type="Proteomes" id="UP001183388"/>
    </source>
</evidence>
<proteinExistence type="predicted"/>
<sequence>MGPTTGPATGEMPGGRGADSSPEAGWGSAPAPAPGRASLAGLAGGPRLADLPEDPAAATMDLGGPFPPAPPPELTGTGPMAALTDPFTTGALPRVAAAESAPDEGPDTGALPKATEATGPAVPPPGPRPPAVVGRHEAERAAEEAEKAEQAAPAEEEKRPAPAPKAAPRRSSRRLRLLAVCVVGVAVVAYGAGLFLSPEDVPKGTTVLGVDIGGLSSQDARSRLDTALERANNDPLTLILGDREVQLAPDVAGLSVDTEATVRASSGQDYNPVAVIGSLFGAERTEEAVFAVDREKLTVALRDVAGGEAGAAGPVDGTVVFESGQAIGRLGEPGTAVDIEAAADAVERAFRDRAATGRNPAVELPMTTQEPLIGADEVERALMEFGEPAMSGFLWLVAGNAEVPFSPDTLSRLLTMVPSESGTLQPVMDLEGLAAAYGGAFDGVVIDGGAGQVPMQPEHAAAAMIEALRETATVDGGVGRREAVVDSAVGP</sequence>
<evidence type="ECO:0000313" key="3">
    <source>
        <dbReference type="EMBL" id="MDT0307710.1"/>
    </source>
</evidence>
<name>A0ABU2L890_9ACTN</name>